<dbReference type="SUPFAM" id="SSF47336">
    <property type="entry name" value="ACP-like"/>
    <property type="match status" value="1"/>
</dbReference>
<reference evidence="4" key="1">
    <citation type="submission" date="2023-06" db="EMBL/GenBank/DDBJ databases">
        <authorList>
            <consortium name="Lawrence Berkeley National Laboratory"/>
            <person name="Ahrendt S."/>
            <person name="Sahu N."/>
            <person name="Indic B."/>
            <person name="Wong-Bajracharya J."/>
            <person name="Merenyi Z."/>
            <person name="Ke H.-M."/>
            <person name="Monk M."/>
            <person name="Kocsube S."/>
            <person name="Drula E."/>
            <person name="Lipzen A."/>
            <person name="Balint B."/>
            <person name="Henrissat B."/>
            <person name="Andreopoulos B."/>
            <person name="Martin F.M."/>
            <person name="Harder C.B."/>
            <person name="Rigling D."/>
            <person name="Ford K.L."/>
            <person name="Foster G.D."/>
            <person name="Pangilinan J."/>
            <person name="Papanicolaou A."/>
            <person name="Barry K."/>
            <person name="LaButti K."/>
            <person name="Viragh M."/>
            <person name="Koriabine M."/>
            <person name="Yan M."/>
            <person name="Riley R."/>
            <person name="Champramary S."/>
            <person name="Plett K.L."/>
            <person name="Tsai I.J."/>
            <person name="Slot J."/>
            <person name="Sipos G."/>
            <person name="Plett J."/>
            <person name="Nagy L.G."/>
            <person name="Grigoriev I.V."/>
        </authorList>
    </citation>
    <scope>NUCLEOTIDE SEQUENCE</scope>
    <source>
        <strain evidence="4">HWK02</strain>
    </source>
</reference>
<dbReference type="InterPro" id="IPR001031">
    <property type="entry name" value="Thioesterase"/>
</dbReference>
<dbReference type="PANTHER" id="PTHR43439">
    <property type="entry name" value="PHENYLACETATE-COENZYME A LIGASE"/>
    <property type="match status" value="1"/>
</dbReference>
<dbReference type="PANTHER" id="PTHR43439:SF2">
    <property type="entry name" value="ENZYME, PUTATIVE (JCVI)-RELATED"/>
    <property type="match status" value="1"/>
</dbReference>
<feature type="domain" description="Polyketide synthase-like phosphopantetheine-binding" evidence="3">
    <location>
        <begin position="607"/>
        <end position="685"/>
    </location>
</feature>
<protein>
    <submittedName>
        <fullName evidence="4">NRPS-like enzyme</fullName>
    </submittedName>
</protein>
<keyword evidence="2" id="KW-0597">Phosphoprotein</keyword>
<dbReference type="InterPro" id="IPR009081">
    <property type="entry name" value="PP-bd_ACP"/>
</dbReference>
<dbReference type="InterPro" id="IPR051414">
    <property type="entry name" value="Adenylate-forming_Reductase"/>
</dbReference>
<dbReference type="Pfam" id="PF00550">
    <property type="entry name" value="PP-binding"/>
    <property type="match status" value="1"/>
</dbReference>
<dbReference type="Gene3D" id="1.10.1200.10">
    <property type="entry name" value="ACP-like"/>
    <property type="match status" value="1"/>
</dbReference>
<dbReference type="GO" id="GO:0031177">
    <property type="term" value="F:phosphopantetheine binding"/>
    <property type="evidence" value="ECO:0007669"/>
    <property type="project" value="InterPro"/>
</dbReference>
<dbReference type="InterPro" id="IPR000873">
    <property type="entry name" value="AMP-dep_synth/lig_dom"/>
</dbReference>
<dbReference type="Gene3D" id="3.40.50.1820">
    <property type="entry name" value="alpha/beta hydrolase"/>
    <property type="match status" value="1"/>
</dbReference>
<dbReference type="EMBL" id="JAUEPU010000039">
    <property type="protein sequence ID" value="KAK0488266.1"/>
    <property type="molecule type" value="Genomic_DNA"/>
</dbReference>
<evidence type="ECO:0000256" key="1">
    <source>
        <dbReference type="ARBA" id="ARBA00022450"/>
    </source>
</evidence>
<dbReference type="Pfam" id="PF23562">
    <property type="entry name" value="AMP-binding_C_3"/>
    <property type="match status" value="1"/>
</dbReference>
<proteinExistence type="predicted"/>
<dbReference type="InterPro" id="IPR042099">
    <property type="entry name" value="ANL_N_sf"/>
</dbReference>
<dbReference type="SMART" id="SM00823">
    <property type="entry name" value="PKS_PP"/>
    <property type="match status" value="1"/>
</dbReference>
<keyword evidence="5" id="KW-1185">Reference proteome</keyword>
<evidence type="ECO:0000313" key="4">
    <source>
        <dbReference type="EMBL" id="KAK0488266.1"/>
    </source>
</evidence>
<evidence type="ECO:0000259" key="3">
    <source>
        <dbReference type="SMART" id="SM00823"/>
    </source>
</evidence>
<dbReference type="InterPro" id="IPR020806">
    <property type="entry name" value="PKS_PP-bd"/>
</dbReference>
<dbReference type="Pfam" id="PF00501">
    <property type="entry name" value="AMP-binding"/>
    <property type="match status" value="1"/>
</dbReference>
<dbReference type="SUPFAM" id="SSF56801">
    <property type="entry name" value="Acetyl-CoA synthetase-like"/>
    <property type="match status" value="1"/>
</dbReference>
<dbReference type="Gene3D" id="3.40.50.12780">
    <property type="entry name" value="N-terminal domain of ligase-like"/>
    <property type="match status" value="1"/>
</dbReference>
<dbReference type="Pfam" id="PF00975">
    <property type="entry name" value="Thioesterase"/>
    <property type="match status" value="1"/>
</dbReference>
<dbReference type="AlphaFoldDB" id="A0AA39PQ01"/>
<evidence type="ECO:0000313" key="5">
    <source>
        <dbReference type="Proteomes" id="UP001175228"/>
    </source>
</evidence>
<keyword evidence="1" id="KW-0596">Phosphopantetheine</keyword>
<dbReference type="InterPro" id="IPR036736">
    <property type="entry name" value="ACP-like_sf"/>
</dbReference>
<name>A0AA39PQ01_9AGAR</name>
<evidence type="ECO:0000256" key="2">
    <source>
        <dbReference type="ARBA" id="ARBA00022553"/>
    </source>
</evidence>
<dbReference type="InterPro" id="IPR029058">
    <property type="entry name" value="AB_hydrolase_fold"/>
</dbReference>
<dbReference type="Proteomes" id="UP001175228">
    <property type="component" value="Unassembled WGS sequence"/>
</dbReference>
<sequence>MEFPTPQGFSSLTFTPPPLDGSLTFAEITDYNGKHSPNHPLFRYEEPDNEDVRTILWSEGVAAFHTAGQYFQKYLADETSPVVVGILANSGALSFPCYGTRALKPTPADTLTFFATIVGIMRLGHIPFPISIRNSAPAVAHLMKATNSMYLVVTADATIQKIADIVCNHNVDERVITTIPMPTFSNTYVSSYVPLPPFKQPDLTQISFIMHSSGTTRYPSPILRSHRSMLELLRASYYGEVDLCDEVFAAQSCPMYHTLGFWITSMSVLASPSVPLHLIHQPMKVATGAITAHFPPRQPAVIPTADRFLSSLIKTRCTYAFSVPSFLEQWSHDLTAIQALKALKGLAFGGGPLSKEAGDILSGSGVNLFSAFGLTEVGGVSIMFPKSAPPEGWEWMGIRGNADVAFVPTEEDGIYRMFIKKSALNTPSVLNSEIDGIRAFDTKDLVKLHPSNPKLWKAYGRADDQIMHSTGEKTNPGPIESALLGDKHISGAVMFGRGKFQPGVLVQPSAEFAFDPNDMKRLMEYRSLIWETVTQINKVAPQHSRIYKEMILVASPDKPFEFTAKESLRRGAILKAYEQEIEDIYNAVEAVSHNVPVPPILTLKTATIVVRDIVKGALGQDTIGDNDDIFTVGGDSLTATSIRNSIMGALRKSHLPAGVIRSLPPNFVFDLPTITALGAFLHGIVLSAKTISEKADISQEHERVYPEFNDKEIPNKGQTVIKLREGTGEIPLILIHGGGGFAFEFASYSEKFRTAVWALQVTPETPLHSLDEMAAFYFQKIKVEQPHGPYRLASYSATSILLIVLVKIFEDNGDTVLQAVMLDGCPATFIYSANKAGNPDPRNPDSMKAILDGGIKAIGGLMSRDGNRESLQRPRKQLLDAWDGIYVNDIINIGVHNIKSHMTAITFFLYDLTTERDGKASIELLARWMRTVKAPITVVVAHEGSLSSIPKEDLEEWADLGVKRCLPDAKVVFVSGGHYEFLTDERVIHLLQEGY</sequence>
<comment type="caution">
    <text evidence="4">The sequence shown here is derived from an EMBL/GenBank/DDBJ whole genome shotgun (WGS) entry which is preliminary data.</text>
</comment>
<accession>A0AA39PQ01</accession>
<organism evidence="4 5">
    <name type="scientific">Armillaria luteobubalina</name>
    <dbReference type="NCBI Taxonomy" id="153913"/>
    <lineage>
        <taxon>Eukaryota</taxon>
        <taxon>Fungi</taxon>
        <taxon>Dikarya</taxon>
        <taxon>Basidiomycota</taxon>
        <taxon>Agaricomycotina</taxon>
        <taxon>Agaricomycetes</taxon>
        <taxon>Agaricomycetidae</taxon>
        <taxon>Agaricales</taxon>
        <taxon>Marasmiineae</taxon>
        <taxon>Physalacriaceae</taxon>
        <taxon>Armillaria</taxon>
    </lineage>
</organism>
<gene>
    <name evidence="4" type="ORF">EDD18DRAFT_1420111</name>
</gene>
<dbReference type="SUPFAM" id="SSF53474">
    <property type="entry name" value="alpha/beta-Hydrolases"/>
    <property type="match status" value="1"/>
</dbReference>